<feature type="domain" description="PAC" evidence="19">
    <location>
        <begin position="214"/>
        <end position="266"/>
    </location>
</feature>
<keyword evidence="7" id="KW-0547">Nucleotide-binding</keyword>
<feature type="compositionally biased region" description="Pro residues" evidence="15">
    <location>
        <begin position="951"/>
        <end position="962"/>
    </location>
</feature>
<dbReference type="SMART" id="SM00387">
    <property type="entry name" value="HATPase_c"/>
    <property type="match status" value="1"/>
</dbReference>
<dbReference type="CDD" id="cd17546">
    <property type="entry name" value="REC_hyHK_CKI1_RcsC-like"/>
    <property type="match status" value="1"/>
</dbReference>
<evidence type="ECO:0000256" key="9">
    <source>
        <dbReference type="ARBA" id="ARBA00022840"/>
    </source>
</evidence>
<feature type="modified residue" description="Phosphohistidine" evidence="13">
    <location>
        <position position="1025"/>
    </location>
</feature>
<feature type="region of interest" description="Disordered" evidence="15">
    <location>
        <begin position="942"/>
        <end position="966"/>
    </location>
</feature>
<evidence type="ECO:0000313" key="21">
    <source>
        <dbReference type="EMBL" id="GAA4707992.1"/>
    </source>
</evidence>
<feature type="domain" description="Histidine kinase" evidence="16">
    <location>
        <begin position="433"/>
        <end position="654"/>
    </location>
</feature>
<dbReference type="EC" id="2.7.13.3" evidence="3"/>
<evidence type="ECO:0000256" key="3">
    <source>
        <dbReference type="ARBA" id="ARBA00012438"/>
    </source>
</evidence>
<comment type="catalytic activity">
    <reaction evidence="1">
        <text>ATP + protein L-histidine = ADP + protein N-phospho-L-histidine.</text>
        <dbReference type="EC" id="2.7.13.3"/>
    </reaction>
</comment>
<feature type="domain" description="PAC" evidence="19">
    <location>
        <begin position="86"/>
        <end position="138"/>
    </location>
</feature>
<dbReference type="Pfam" id="PF08448">
    <property type="entry name" value="PAS_4"/>
    <property type="match status" value="1"/>
</dbReference>
<sequence>MAPGDDARPEDDPAFVRRLFDATPDGLWLFDDRAVTIWANPRMARIVGREVDAMSGVSVHELFDEQGRRDFDDHLAEMLATGSGAENIEAYFVRPDGTAVWGLISYAPVLDDDGVRTGWLHRVTPYTERKELLEALVEREQQLATAQQLAHLGSWEWDVPGDRVLWSDEMCRIFGVATGTTPDFEAYLSLLHPGDRERAGQVIQRAAEEGSAAYEFDHRVLRPDGEVRWVRGRGVVERSADGTVIRMSGTAQDITDLHTADEQAEEATRRLFLLQQMTTAANLSTNLREALLIAGAGVPEHTTWSAVCGFLYDWQVAGVEVLDMSGGRAVVAPDPELAAEARRTAMVTIGVPSAMAETHSLVAMPVVLEGEVIAVVELMADELPPDENSHQLMAQISHQLALVAGRERTAAQLAEARDDAMEASRLKSEFLATMSHEIRTPMNGVIGLTDLLLRTDLDEHQRRLTANLQNAGMTLLGIINDILDLSKIEAGKLELEAADFDVRAVFDQVATVLSGPAHEKGLELIVACHPDVPVQLRGDSVRLGQVISNLGSNAVKFTDSGEVAIEARVERQTTHDVVLRVDVTDTGVGIDPTSRERLFDAFTQADPSTTRRHGGTGLGLAISRQLVDALGGELWLTSELGTGSTFSFTVRLDRVAGAAERQFDVPVQLRGRRILVVDDNETNRFILEDQLSAWHMRAYAVPSAADALRALREGVELGDPFELALLDLRMPDVDGLELARRIRSDRDLVGLHLLLLSSEQVPRQQVADAGIRTSLSKPVREVELHDALLGVLAPRPLGAARARTSGADAALGIRVLVVEDNPVNQMVATGLLENLGCVVDVADDGVAAVEMLAQPHEYAVVFMDCRMPRLDGFDATRRIRAQEPPGQRVPIVAMTASALEGERERCLEAGMDDYLTKPVNAREVERALHTWAELPDPVDPAAGAVAAPEAAPAPAPPAPPPAAGAGAVGVLDADRVQVLEGLVKDGTSFFERTAASFMGRVGDQLVAIRAAVDGDNANSLLTSAHQLKGSALNLGLPRVATAAARLEALGIAGRTDGAQPMLDELSAEVLVAVSALQQATAKDH</sequence>
<keyword evidence="4" id="KW-1003">Cell membrane</keyword>
<dbReference type="CDD" id="cd00082">
    <property type="entry name" value="HisKA"/>
    <property type="match status" value="1"/>
</dbReference>
<dbReference type="CDD" id="cd16922">
    <property type="entry name" value="HATPase_EvgS-ArcB-TorS-like"/>
    <property type="match status" value="1"/>
</dbReference>
<keyword evidence="22" id="KW-1185">Reference proteome</keyword>
<evidence type="ECO:0000256" key="5">
    <source>
        <dbReference type="ARBA" id="ARBA00022553"/>
    </source>
</evidence>
<dbReference type="InterPro" id="IPR013656">
    <property type="entry name" value="PAS_4"/>
</dbReference>
<feature type="modified residue" description="4-aspartylphosphate" evidence="14">
    <location>
        <position position="727"/>
    </location>
</feature>
<dbReference type="RefSeq" id="WP_345521981.1">
    <property type="nucleotide sequence ID" value="NZ_BAABKM010000002.1"/>
</dbReference>
<evidence type="ECO:0000259" key="19">
    <source>
        <dbReference type="PROSITE" id="PS50113"/>
    </source>
</evidence>
<dbReference type="CDD" id="cd00130">
    <property type="entry name" value="PAS"/>
    <property type="match status" value="2"/>
</dbReference>
<feature type="domain" description="PAS" evidence="18">
    <location>
        <begin position="139"/>
        <end position="210"/>
    </location>
</feature>
<reference evidence="22" key="1">
    <citation type="journal article" date="2019" name="Int. J. Syst. Evol. Microbiol.">
        <title>The Global Catalogue of Microorganisms (GCM) 10K type strain sequencing project: providing services to taxonomists for standard genome sequencing and annotation.</title>
        <authorList>
            <consortium name="The Broad Institute Genomics Platform"/>
            <consortium name="The Broad Institute Genome Sequencing Center for Infectious Disease"/>
            <person name="Wu L."/>
            <person name="Ma J."/>
        </authorList>
    </citation>
    <scope>NUCLEOTIDE SEQUENCE [LARGE SCALE GENOMIC DNA]</scope>
    <source>
        <strain evidence="22">JCM 18531</strain>
    </source>
</reference>
<dbReference type="InterPro" id="IPR013655">
    <property type="entry name" value="PAS_fold_3"/>
</dbReference>
<dbReference type="Proteomes" id="UP001499974">
    <property type="component" value="Unassembled WGS sequence"/>
</dbReference>
<dbReference type="Pfam" id="PF00072">
    <property type="entry name" value="Response_reg"/>
    <property type="match status" value="2"/>
</dbReference>
<dbReference type="SMART" id="SM00388">
    <property type="entry name" value="HisKA"/>
    <property type="match status" value="1"/>
</dbReference>
<dbReference type="PROSITE" id="PS50110">
    <property type="entry name" value="RESPONSE_REGULATORY"/>
    <property type="match status" value="2"/>
</dbReference>
<evidence type="ECO:0000256" key="13">
    <source>
        <dbReference type="PROSITE-ProRule" id="PRU00110"/>
    </source>
</evidence>
<dbReference type="InterPro" id="IPR005467">
    <property type="entry name" value="His_kinase_dom"/>
</dbReference>
<dbReference type="Gene3D" id="3.30.565.10">
    <property type="entry name" value="Histidine kinase-like ATPase, C-terminal domain"/>
    <property type="match status" value="1"/>
</dbReference>
<evidence type="ECO:0000256" key="14">
    <source>
        <dbReference type="PROSITE-ProRule" id="PRU00169"/>
    </source>
</evidence>
<evidence type="ECO:0000256" key="15">
    <source>
        <dbReference type="SAM" id="MobiDB-lite"/>
    </source>
</evidence>
<dbReference type="SUPFAM" id="SSF55874">
    <property type="entry name" value="ATPase domain of HSP90 chaperone/DNA topoisomerase II/histidine kinase"/>
    <property type="match status" value="1"/>
</dbReference>
<dbReference type="InterPro" id="IPR036097">
    <property type="entry name" value="HisK_dim/P_sf"/>
</dbReference>
<dbReference type="SMART" id="SM00091">
    <property type="entry name" value="PAS"/>
    <property type="match status" value="2"/>
</dbReference>
<dbReference type="Gene3D" id="3.30.450.20">
    <property type="entry name" value="PAS domain"/>
    <property type="match status" value="2"/>
</dbReference>
<dbReference type="PROSITE" id="PS50112">
    <property type="entry name" value="PAS"/>
    <property type="match status" value="2"/>
</dbReference>
<dbReference type="Gene3D" id="2.10.70.100">
    <property type="match status" value="1"/>
</dbReference>
<dbReference type="SMART" id="SM00448">
    <property type="entry name" value="REC"/>
    <property type="match status" value="2"/>
</dbReference>
<evidence type="ECO:0000259" key="18">
    <source>
        <dbReference type="PROSITE" id="PS50112"/>
    </source>
</evidence>
<keyword evidence="8" id="KW-0808">Transferase</keyword>
<dbReference type="NCBIfam" id="TIGR00229">
    <property type="entry name" value="sensory_box"/>
    <property type="match status" value="2"/>
</dbReference>
<evidence type="ECO:0000256" key="1">
    <source>
        <dbReference type="ARBA" id="ARBA00000085"/>
    </source>
</evidence>
<dbReference type="InterPro" id="IPR011006">
    <property type="entry name" value="CheY-like_superfamily"/>
</dbReference>
<evidence type="ECO:0000259" key="20">
    <source>
        <dbReference type="PROSITE" id="PS50894"/>
    </source>
</evidence>
<keyword evidence="10" id="KW-1133">Transmembrane helix</keyword>
<comment type="subcellular location">
    <subcellularLocation>
        <location evidence="2">Cell membrane</location>
        <topology evidence="2">Multi-pass membrane protein</topology>
    </subcellularLocation>
</comment>
<keyword evidence="12" id="KW-0472">Membrane</keyword>
<dbReference type="SUPFAM" id="SSF47226">
    <property type="entry name" value="Histidine-containing phosphotransfer domain, HPT domain"/>
    <property type="match status" value="1"/>
</dbReference>
<evidence type="ECO:0000256" key="7">
    <source>
        <dbReference type="ARBA" id="ARBA00022741"/>
    </source>
</evidence>
<proteinExistence type="predicted"/>
<evidence type="ECO:0000259" key="16">
    <source>
        <dbReference type="PROSITE" id="PS50109"/>
    </source>
</evidence>
<evidence type="ECO:0000256" key="12">
    <source>
        <dbReference type="ARBA" id="ARBA00023136"/>
    </source>
</evidence>
<dbReference type="SMART" id="SM00086">
    <property type="entry name" value="PAC"/>
    <property type="match status" value="2"/>
</dbReference>
<organism evidence="21 22">
    <name type="scientific">Nocardioides conyzicola</name>
    <dbReference type="NCBI Taxonomy" id="1651781"/>
    <lineage>
        <taxon>Bacteria</taxon>
        <taxon>Bacillati</taxon>
        <taxon>Actinomycetota</taxon>
        <taxon>Actinomycetes</taxon>
        <taxon>Propionibacteriales</taxon>
        <taxon>Nocardioidaceae</taxon>
        <taxon>Nocardioides</taxon>
    </lineage>
</organism>
<comment type="caution">
    <text evidence="21">The sequence shown here is derived from an EMBL/GenBank/DDBJ whole genome shotgun (WGS) entry which is preliminary data.</text>
</comment>
<evidence type="ECO:0000256" key="6">
    <source>
        <dbReference type="ARBA" id="ARBA00022692"/>
    </source>
</evidence>
<dbReference type="EMBL" id="BAABKM010000002">
    <property type="protein sequence ID" value="GAA4707992.1"/>
    <property type="molecule type" value="Genomic_DNA"/>
</dbReference>
<protein>
    <recommendedName>
        <fullName evidence="3">histidine kinase</fullName>
        <ecNumber evidence="3">2.7.13.3</ecNumber>
    </recommendedName>
</protein>
<keyword evidence="11" id="KW-0902">Two-component regulatory system</keyword>
<dbReference type="CDD" id="cd00088">
    <property type="entry name" value="HPT"/>
    <property type="match status" value="1"/>
</dbReference>
<feature type="domain" description="Response regulatory" evidence="17">
    <location>
        <begin position="673"/>
        <end position="792"/>
    </location>
</feature>
<dbReference type="Gene3D" id="1.20.120.160">
    <property type="entry name" value="HPT domain"/>
    <property type="match status" value="1"/>
</dbReference>
<dbReference type="SUPFAM" id="SSF47384">
    <property type="entry name" value="Homodimeric domain of signal transducing histidine kinase"/>
    <property type="match status" value="1"/>
</dbReference>
<gene>
    <name evidence="21" type="ORF">GCM10023349_28240</name>
</gene>
<dbReference type="SUPFAM" id="SSF52172">
    <property type="entry name" value="CheY-like"/>
    <property type="match status" value="2"/>
</dbReference>
<evidence type="ECO:0000259" key="17">
    <source>
        <dbReference type="PROSITE" id="PS50110"/>
    </source>
</evidence>
<dbReference type="SUPFAM" id="SSF55785">
    <property type="entry name" value="PYP-like sensor domain (PAS domain)"/>
    <property type="match status" value="2"/>
</dbReference>
<evidence type="ECO:0000256" key="11">
    <source>
        <dbReference type="ARBA" id="ARBA00023012"/>
    </source>
</evidence>
<dbReference type="InterPro" id="IPR000700">
    <property type="entry name" value="PAS-assoc_C"/>
</dbReference>
<dbReference type="InterPro" id="IPR036890">
    <property type="entry name" value="HATPase_C_sf"/>
</dbReference>
<accession>A0ABP8XKX2</accession>
<keyword evidence="9" id="KW-0067">ATP-binding</keyword>
<dbReference type="InterPro" id="IPR001789">
    <property type="entry name" value="Sig_transdc_resp-reg_receiver"/>
</dbReference>
<name>A0ABP8XKX2_9ACTN</name>
<dbReference type="Pfam" id="PF00512">
    <property type="entry name" value="HisKA"/>
    <property type="match status" value="1"/>
</dbReference>
<dbReference type="PROSITE" id="PS50894">
    <property type="entry name" value="HPT"/>
    <property type="match status" value="1"/>
</dbReference>
<keyword evidence="5 14" id="KW-0597">Phosphoprotein</keyword>
<evidence type="ECO:0000256" key="2">
    <source>
        <dbReference type="ARBA" id="ARBA00004651"/>
    </source>
</evidence>
<dbReference type="InterPro" id="IPR004358">
    <property type="entry name" value="Sig_transdc_His_kin-like_C"/>
</dbReference>
<feature type="modified residue" description="4-aspartylphosphate" evidence="14">
    <location>
        <position position="864"/>
    </location>
</feature>
<dbReference type="InterPro" id="IPR008207">
    <property type="entry name" value="Sig_transdc_His_kin_Hpt_dom"/>
</dbReference>
<dbReference type="PROSITE" id="PS50113">
    <property type="entry name" value="PAC"/>
    <property type="match status" value="2"/>
</dbReference>
<dbReference type="InterPro" id="IPR003594">
    <property type="entry name" value="HATPase_dom"/>
</dbReference>
<dbReference type="PANTHER" id="PTHR45339:SF1">
    <property type="entry name" value="HYBRID SIGNAL TRANSDUCTION HISTIDINE KINASE J"/>
    <property type="match status" value="1"/>
</dbReference>
<evidence type="ECO:0000313" key="22">
    <source>
        <dbReference type="Proteomes" id="UP001499974"/>
    </source>
</evidence>
<dbReference type="InterPro" id="IPR003661">
    <property type="entry name" value="HisK_dim/P_dom"/>
</dbReference>
<dbReference type="InterPro" id="IPR001610">
    <property type="entry name" value="PAC"/>
</dbReference>
<dbReference type="PRINTS" id="PR00344">
    <property type="entry name" value="BCTRLSENSOR"/>
</dbReference>
<evidence type="ECO:0000256" key="8">
    <source>
        <dbReference type="ARBA" id="ARBA00022777"/>
    </source>
</evidence>
<dbReference type="Pfam" id="PF01627">
    <property type="entry name" value="Hpt"/>
    <property type="match status" value="1"/>
</dbReference>
<dbReference type="PANTHER" id="PTHR45339">
    <property type="entry name" value="HYBRID SIGNAL TRANSDUCTION HISTIDINE KINASE J"/>
    <property type="match status" value="1"/>
</dbReference>
<feature type="domain" description="HPt" evidence="20">
    <location>
        <begin position="986"/>
        <end position="1079"/>
    </location>
</feature>
<evidence type="ECO:0000256" key="4">
    <source>
        <dbReference type="ARBA" id="ARBA00022475"/>
    </source>
</evidence>
<evidence type="ECO:0000256" key="10">
    <source>
        <dbReference type="ARBA" id="ARBA00022989"/>
    </source>
</evidence>
<dbReference type="Gene3D" id="1.10.287.130">
    <property type="match status" value="1"/>
</dbReference>
<dbReference type="Pfam" id="PF02518">
    <property type="entry name" value="HATPase_c"/>
    <property type="match status" value="1"/>
</dbReference>
<dbReference type="PROSITE" id="PS50109">
    <property type="entry name" value="HIS_KIN"/>
    <property type="match status" value="1"/>
</dbReference>
<keyword evidence="8" id="KW-0418">Kinase</keyword>
<dbReference type="Gene3D" id="3.40.50.2300">
    <property type="match status" value="2"/>
</dbReference>
<feature type="domain" description="PAS" evidence="18">
    <location>
        <begin position="12"/>
        <end position="82"/>
    </location>
</feature>
<dbReference type="InterPro" id="IPR036641">
    <property type="entry name" value="HPT_dom_sf"/>
</dbReference>
<dbReference type="Pfam" id="PF08447">
    <property type="entry name" value="PAS_3"/>
    <property type="match status" value="1"/>
</dbReference>
<dbReference type="InterPro" id="IPR000014">
    <property type="entry name" value="PAS"/>
</dbReference>
<keyword evidence="6" id="KW-0812">Transmembrane</keyword>
<dbReference type="InterPro" id="IPR035965">
    <property type="entry name" value="PAS-like_dom_sf"/>
</dbReference>
<feature type="domain" description="Response regulatory" evidence="17">
    <location>
        <begin position="814"/>
        <end position="932"/>
    </location>
</feature>